<dbReference type="InterPro" id="IPR036291">
    <property type="entry name" value="NAD(P)-bd_dom_sf"/>
</dbReference>
<dbReference type="Proteomes" id="UP000282832">
    <property type="component" value="Unassembled WGS sequence"/>
</dbReference>
<evidence type="ECO:0000256" key="1">
    <source>
        <dbReference type="ARBA" id="ARBA00010928"/>
    </source>
</evidence>
<feature type="domain" description="Gfo/Idh/MocA-like oxidoreductase C-terminal" evidence="4">
    <location>
        <begin position="133"/>
        <end position="343"/>
    </location>
</feature>
<organism evidence="5 6">
    <name type="scientific">Sandaracinomonas limnophila</name>
    <dbReference type="NCBI Taxonomy" id="1862386"/>
    <lineage>
        <taxon>Bacteria</taxon>
        <taxon>Pseudomonadati</taxon>
        <taxon>Bacteroidota</taxon>
        <taxon>Cytophagia</taxon>
        <taxon>Cytophagales</taxon>
        <taxon>Flectobacillaceae</taxon>
        <taxon>Sandaracinomonas</taxon>
    </lineage>
</organism>
<dbReference type="Pfam" id="PF02894">
    <property type="entry name" value="GFO_IDH_MocA_C"/>
    <property type="match status" value="1"/>
</dbReference>
<dbReference type="AlphaFoldDB" id="A0A437PXR6"/>
<dbReference type="InterPro" id="IPR004104">
    <property type="entry name" value="Gfo/Idh/MocA-like_OxRdtase_C"/>
</dbReference>
<keyword evidence="6" id="KW-1185">Reference proteome</keyword>
<evidence type="ECO:0000256" key="2">
    <source>
        <dbReference type="ARBA" id="ARBA00023002"/>
    </source>
</evidence>
<dbReference type="SUPFAM" id="SSF51735">
    <property type="entry name" value="NAD(P)-binding Rossmann-fold domains"/>
    <property type="match status" value="1"/>
</dbReference>
<dbReference type="EMBL" id="SACY01000001">
    <property type="protein sequence ID" value="RVU27008.1"/>
    <property type="molecule type" value="Genomic_DNA"/>
</dbReference>
<reference evidence="5 6" key="1">
    <citation type="submission" date="2019-01" db="EMBL/GenBank/DDBJ databases">
        <authorList>
            <person name="Chen W.-M."/>
        </authorList>
    </citation>
    <scope>NUCLEOTIDE SEQUENCE [LARGE SCALE GENOMIC DNA]</scope>
    <source>
        <strain evidence="5 6">FSY-15</strain>
    </source>
</reference>
<name>A0A437PXR6_9BACT</name>
<keyword evidence="2" id="KW-0560">Oxidoreductase</keyword>
<dbReference type="PANTHER" id="PTHR43708">
    <property type="entry name" value="CONSERVED EXPRESSED OXIDOREDUCTASE (EUROFUNG)"/>
    <property type="match status" value="1"/>
</dbReference>
<dbReference type="InterPro" id="IPR051317">
    <property type="entry name" value="Gfo/Idh/MocA_oxidoreduct"/>
</dbReference>
<comment type="caution">
    <text evidence="5">The sequence shown here is derived from an EMBL/GenBank/DDBJ whole genome shotgun (WGS) entry which is preliminary data.</text>
</comment>
<dbReference type="Gene3D" id="3.30.360.10">
    <property type="entry name" value="Dihydrodipicolinate Reductase, domain 2"/>
    <property type="match status" value="1"/>
</dbReference>
<gene>
    <name evidence="5" type="ORF">EOJ36_03145</name>
</gene>
<dbReference type="GO" id="GO:0016491">
    <property type="term" value="F:oxidoreductase activity"/>
    <property type="evidence" value="ECO:0007669"/>
    <property type="project" value="UniProtKB-KW"/>
</dbReference>
<dbReference type="GO" id="GO:0000166">
    <property type="term" value="F:nucleotide binding"/>
    <property type="evidence" value="ECO:0007669"/>
    <property type="project" value="InterPro"/>
</dbReference>
<protein>
    <submittedName>
        <fullName evidence="5">Oxidoreductase</fullName>
    </submittedName>
</protein>
<dbReference type="InterPro" id="IPR000683">
    <property type="entry name" value="Gfo/Idh/MocA-like_OxRdtase_N"/>
</dbReference>
<comment type="similarity">
    <text evidence="1">Belongs to the Gfo/Idh/MocA family.</text>
</comment>
<dbReference type="PANTHER" id="PTHR43708:SF5">
    <property type="entry name" value="CONSERVED EXPRESSED OXIDOREDUCTASE (EUROFUNG)-RELATED"/>
    <property type="match status" value="1"/>
</dbReference>
<dbReference type="RefSeq" id="WP_127802559.1">
    <property type="nucleotide sequence ID" value="NZ_SACY01000001.1"/>
</dbReference>
<feature type="domain" description="Gfo/Idh/MocA-like oxidoreductase N-terminal" evidence="3">
    <location>
        <begin position="4"/>
        <end position="119"/>
    </location>
</feature>
<evidence type="ECO:0000259" key="4">
    <source>
        <dbReference type="Pfam" id="PF02894"/>
    </source>
</evidence>
<proteinExistence type="inferred from homology"/>
<accession>A0A437PXR6</accession>
<evidence type="ECO:0000313" key="5">
    <source>
        <dbReference type="EMBL" id="RVU27008.1"/>
    </source>
</evidence>
<evidence type="ECO:0000313" key="6">
    <source>
        <dbReference type="Proteomes" id="UP000282832"/>
    </source>
</evidence>
<dbReference type="Pfam" id="PF01408">
    <property type="entry name" value="GFO_IDH_MocA"/>
    <property type="match status" value="1"/>
</dbReference>
<dbReference type="OrthoDB" id="9815825at2"/>
<evidence type="ECO:0000259" key="3">
    <source>
        <dbReference type="Pfam" id="PF01408"/>
    </source>
</evidence>
<sequence length="343" mass="39208">MEKIKVALLSFGMSGRVFHAPFLHLHPGFELIGSWERSTKNIQKAYPETESFSRMESILERADIPLVVVNTPVYTHFEYAKKCLEAGKHVIVEKAFTNTSEEAKILEKIAKERNLNIFVFQNRRWDSDFLTVKKVVESGKLGEIVEAEFHFDRYNPVLSPKVHKEEVNAGSGILRDLGPHILDQALSLFGMPTSIFADLRFMRENTLVEDYFELILFYKKLRVRLKAGYFYKELVPSFQVFGTEGSFLKSRADKQEPELVAGLIPQGENWGTEPESEFGLLHTNNEKVRIPSEKGNYMHFFENVYQTLCGTQKAIVDVYAGINSMSIIDAAFVSHQQGKKIEL</sequence>
<dbReference type="Gene3D" id="3.40.50.720">
    <property type="entry name" value="NAD(P)-binding Rossmann-like Domain"/>
    <property type="match status" value="1"/>
</dbReference>